<sequence>MAGVSRVRRAQAPAASRAQAGLESFVLEQLDTSPSLCAHPFGIASLTSATTSLTLHLDPYMGQERYSSLTMRARGAS</sequence>
<protein>
    <submittedName>
        <fullName evidence="1">Uncharacterized protein</fullName>
    </submittedName>
</protein>
<dbReference type="RefSeq" id="WP_265652265.1">
    <property type="nucleotide sequence ID" value="NZ_CP108133.1"/>
</dbReference>
<name>A0ABZ1JUM8_9ACTN</name>
<evidence type="ECO:0000313" key="1">
    <source>
        <dbReference type="EMBL" id="WTP54644.1"/>
    </source>
</evidence>
<dbReference type="Proteomes" id="UP001432166">
    <property type="component" value="Chromosome"/>
</dbReference>
<accession>A0ABZ1JUM8</accession>
<gene>
    <name evidence="1" type="ORF">OG288_43940</name>
</gene>
<evidence type="ECO:0000313" key="2">
    <source>
        <dbReference type="Proteomes" id="UP001432166"/>
    </source>
</evidence>
<dbReference type="EMBL" id="CP108133">
    <property type="protein sequence ID" value="WTP54644.1"/>
    <property type="molecule type" value="Genomic_DNA"/>
</dbReference>
<proteinExistence type="predicted"/>
<reference evidence="1" key="1">
    <citation type="submission" date="2022-10" db="EMBL/GenBank/DDBJ databases">
        <title>The complete genomes of actinobacterial strains from the NBC collection.</title>
        <authorList>
            <person name="Joergensen T.S."/>
            <person name="Alvarez Arevalo M."/>
            <person name="Sterndorff E.B."/>
            <person name="Faurdal D."/>
            <person name="Vuksanovic O."/>
            <person name="Mourched A.-S."/>
            <person name="Charusanti P."/>
            <person name="Shaw S."/>
            <person name="Blin K."/>
            <person name="Weber T."/>
        </authorList>
    </citation>
    <scope>NUCLEOTIDE SEQUENCE</scope>
    <source>
        <strain evidence="1">NBC_00189</strain>
    </source>
</reference>
<organism evidence="1 2">
    <name type="scientific">Streptomyces tauricus</name>
    <dbReference type="NCBI Taxonomy" id="68274"/>
    <lineage>
        <taxon>Bacteria</taxon>
        <taxon>Bacillati</taxon>
        <taxon>Actinomycetota</taxon>
        <taxon>Actinomycetes</taxon>
        <taxon>Kitasatosporales</taxon>
        <taxon>Streptomycetaceae</taxon>
        <taxon>Streptomyces</taxon>
        <taxon>Streptomyces aurantiacus group</taxon>
    </lineage>
</organism>
<keyword evidence="2" id="KW-1185">Reference proteome</keyword>